<feature type="compositionally biased region" description="Polar residues" evidence="1">
    <location>
        <begin position="230"/>
        <end position="241"/>
    </location>
</feature>
<feature type="compositionally biased region" description="Polar residues" evidence="1">
    <location>
        <begin position="40"/>
        <end position="50"/>
    </location>
</feature>
<dbReference type="AlphaFoldDB" id="A0AAD4H634"/>
<reference evidence="2" key="1">
    <citation type="journal article" date="2020" name="Fungal Divers.">
        <title>Resolving the Mortierellaceae phylogeny through synthesis of multi-gene phylogenetics and phylogenomics.</title>
        <authorList>
            <person name="Vandepol N."/>
            <person name="Liber J."/>
            <person name="Desiro A."/>
            <person name="Na H."/>
            <person name="Kennedy M."/>
            <person name="Barry K."/>
            <person name="Grigoriev I.V."/>
            <person name="Miller A.N."/>
            <person name="O'Donnell K."/>
            <person name="Stajich J.E."/>
            <person name="Bonito G."/>
        </authorList>
    </citation>
    <scope>NUCLEOTIDE SEQUENCE</scope>
    <source>
        <strain evidence="2">NRRL 28262</strain>
    </source>
</reference>
<feature type="compositionally biased region" description="Polar residues" evidence="1">
    <location>
        <begin position="304"/>
        <end position="313"/>
    </location>
</feature>
<gene>
    <name evidence="2" type="ORF">BGZ95_011933</name>
</gene>
<feature type="compositionally biased region" description="Basic and acidic residues" evidence="1">
    <location>
        <begin position="293"/>
        <end position="303"/>
    </location>
</feature>
<dbReference type="EMBL" id="JAAAIL010000949">
    <property type="protein sequence ID" value="KAG0272322.1"/>
    <property type="molecule type" value="Genomic_DNA"/>
</dbReference>
<feature type="compositionally biased region" description="Low complexity" evidence="1">
    <location>
        <begin position="652"/>
        <end position="665"/>
    </location>
</feature>
<organism evidence="2 3">
    <name type="scientific">Linnemannia exigua</name>
    <dbReference type="NCBI Taxonomy" id="604196"/>
    <lineage>
        <taxon>Eukaryota</taxon>
        <taxon>Fungi</taxon>
        <taxon>Fungi incertae sedis</taxon>
        <taxon>Mucoromycota</taxon>
        <taxon>Mortierellomycotina</taxon>
        <taxon>Mortierellomycetes</taxon>
        <taxon>Mortierellales</taxon>
        <taxon>Mortierellaceae</taxon>
        <taxon>Linnemannia</taxon>
    </lineage>
</organism>
<feature type="compositionally biased region" description="Acidic residues" evidence="1">
    <location>
        <begin position="484"/>
        <end position="495"/>
    </location>
</feature>
<feature type="compositionally biased region" description="Acidic residues" evidence="1">
    <location>
        <begin position="110"/>
        <end position="126"/>
    </location>
</feature>
<feature type="region of interest" description="Disordered" evidence="1">
    <location>
        <begin position="568"/>
        <end position="594"/>
    </location>
</feature>
<name>A0AAD4H634_9FUNG</name>
<feature type="compositionally biased region" description="Basic and acidic residues" evidence="1">
    <location>
        <begin position="675"/>
        <end position="690"/>
    </location>
</feature>
<feature type="region of interest" description="Disordered" evidence="1">
    <location>
        <begin position="634"/>
        <end position="690"/>
    </location>
</feature>
<evidence type="ECO:0000313" key="2">
    <source>
        <dbReference type="EMBL" id="KAG0272322.1"/>
    </source>
</evidence>
<sequence>MSDLESEAHEGRSNTGGTDNVDELAAELFPEDQVLGANEEASSSAGPSTEPNKKKRVRVKKIKLEDEDDAEYGRRKKSTATTKATKRTARSTSTSSAKKRATRPLIEIFEQPDADVESVDAVEEQEATTANAQGVESDKHRTEADQQDVFAGSSTVPVPMEIASLPEHISTENTTDQPSAEDVEDIGNAQGHVQAHTQVHAQEIHPSTPPPAYNSPPPAIPSLPPVTHSPLRSPSQGQGTDSAFRRIHNTTFVPTSPVRRQAVTFEDIEDANVVIVDPSTPVRRAASRMDIEGWEDEDRRDSNQSELTSPFISPSQWHLDASLMTSTPNAKRTSAQPFRGITPRQKRIKDVIGMANLKSPLRSSHVDRLGRSLQLASPSPKKAARSAQIPPEMKQSLLIDRLDSLMQENAGSEVMAVAGQALQEGARELRRSQNKERRQAVAEAEAAEAAAEATTASILKHKEIVGRTEADAFFGDDGGLQEFSEGDTEGEDETDINFMRTPVKKTARVLFESTTPTTPIKTPSASNMSLVISALGAASRRNNSATAMSPFVRTPVKKTKDLRLEDLHVDPDPPPQILSFEPLPQPQPQPVPSAAETLVVKPGANQTKTTVSNAAATTTQSTWADVSMTRVATGSELGGKAVPSLRKDLSHQQQQPQPEQPQQPQRGAGASVSDTKGRRLHPDPEEHRRRTRLLEEANFSESQLQMTVEEFHRTVVEEYVLSLEVNAEAWIQQFEEQSNRVRRALLGEERM</sequence>
<protein>
    <submittedName>
        <fullName evidence="2">Uncharacterized protein</fullName>
    </submittedName>
</protein>
<proteinExistence type="predicted"/>
<feature type="region of interest" description="Disordered" evidence="1">
    <location>
        <begin position="293"/>
        <end position="313"/>
    </location>
</feature>
<dbReference type="Proteomes" id="UP001194580">
    <property type="component" value="Unassembled WGS sequence"/>
</dbReference>
<feature type="compositionally biased region" description="Pro residues" evidence="1">
    <location>
        <begin position="207"/>
        <end position="224"/>
    </location>
</feature>
<feature type="compositionally biased region" description="Basic and acidic residues" evidence="1">
    <location>
        <begin position="1"/>
        <end position="12"/>
    </location>
</feature>
<feature type="compositionally biased region" description="Basic residues" evidence="1">
    <location>
        <begin position="74"/>
        <end position="89"/>
    </location>
</feature>
<evidence type="ECO:0000256" key="1">
    <source>
        <dbReference type="SAM" id="MobiDB-lite"/>
    </source>
</evidence>
<accession>A0AAD4H634</accession>
<feature type="region of interest" description="Disordered" evidence="1">
    <location>
        <begin position="1"/>
        <end position="242"/>
    </location>
</feature>
<feature type="region of interest" description="Disordered" evidence="1">
    <location>
        <begin position="473"/>
        <end position="495"/>
    </location>
</feature>
<evidence type="ECO:0000313" key="3">
    <source>
        <dbReference type="Proteomes" id="UP001194580"/>
    </source>
</evidence>
<keyword evidence="3" id="KW-1185">Reference proteome</keyword>
<comment type="caution">
    <text evidence="2">The sequence shown here is derived from an EMBL/GenBank/DDBJ whole genome shotgun (WGS) entry which is preliminary data.</text>
</comment>